<dbReference type="RefSeq" id="WP_175529179.1">
    <property type="nucleotide sequence ID" value="NZ_FOZL01000002.1"/>
</dbReference>
<reference evidence="1 2" key="1">
    <citation type="submission" date="2016-10" db="EMBL/GenBank/DDBJ databases">
        <authorList>
            <person name="de Groot N.N."/>
        </authorList>
    </citation>
    <scope>NUCLEOTIDE SEQUENCE [LARGE SCALE GENOMIC DNA]</scope>
    <source>
        <strain evidence="1 2">DSM 21001</strain>
    </source>
</reference>
<keyword evidence="2" id="KW-1185">Reference proteome</keyword>
<dbReference type="EMBL" id="FOZL01000002">
    <property type="protein sequence ID" value="SFS21543.1"/>
    <property type="molecule type" value="Genomic_DNA"/>
</dbReference>
<organism evidence="1 2">
    <name type="scientific">Granulicella pectinivorans</name>
    <dbReference type="NCBI Taxonomy" id="474950"/>
    <lineage>
        <taxon>Bacteria</taxon>
        <taxon>Pseudomonadati</taxon>
        <taxon>Acidobacteriota</taxon>
        <taxon>Terriglobia</taxon>
        <taxon>Terriglobales</taxon>
        <taxon>Acidobacteriaceae</taxon>
        <taxon>Granulicella</taxon>
    </lineage>
</organism>
<dbReference type="STRING" id="474950.SAMN05421771_4238"/>
<gene>
    <name evidence="1" type="ORF">SAMN05421771_4238</name>
</gene>
<sequence>MGLSLLLVCAVLASLTAGVLVAYGICVAMFWVFRIHSQQVHARRQLATAKVVEG</sequence>
<dbReference type="AlphaFoldDB" id="A0A1I6N0Q5"/>
<evidence type="ECO:0000313" key="2">
    <source>
        <dbReference type="Proteomes" id="UP000199024"/>
    </source>
</evidence>
<accession>A0A1I6N0Q5</accession>
<name>A0A1I6N0Q5_9BACT</name>
<proteinExistence type="predicted"/>
<protein>
    <submittedName>
        <fullName evidence="1">Uncharacterized protein</fullName>
    </submittedName>
</protein>
<dbReference type="Proteomes" id="UP000199024">
    <property type="component" value="Unassembled WGS sequence"/>
</dbReference>
<evidence type="ECO:0000313" key="1">
    <source>
        <dbReference type="EMBL" id="SFS21543.1"/>
    </source>
</evidence>